<dbReference type="Proteomes" id="UP001501742">
    <property type="component" value="Unassembled WGS sequence"/>
</dbReference>
<evidence type="ECO:0000259" key="1">
    <source>
        <dbReference type="SMART" id="SM00065"/>
    </source>
</evidence>
<reference evidence="2 3" key="1">
    <citation type="journal article" date="2019" name="Int. J. Syst. Evol. Microbiol.">
        <title>The Global Catalogue of Microorganisms (GCM) 10K type strain sequencing project: providing services to taxonomists for standard genome sequencing and annotation.</title>
        <authorList>
            <consortium name="The Broad Institute Genomics Platform"/>
            <consortium name="The Broad Institute Genome Sequencing Center for Infectious Disease"/>
            <person name="Wu L."/>
            <person name="Ma J."/>
        </authorList>
    </citation>
    <scope>NUCLEOTIDE SEQUENCE [LARGE SCALE GENOMIC DNA]</scope>
    <source>
        <strain evidence="2 3">JCM 12140</strain>
    </source>
</reference>
<accession>A0ABN1ZCM3</accession>
<dbReference type="Pfam" id="PF07228">
    <property type="entry name" value="SpoIIE"/>
    <property type="match status" value="1"/>
</dbReference>
<dbReference type="InterPro" id="IPR003018">
    <property type="entry name" value="GAF"/>
</dbReference>
<comment type="caution">
    <text evidence="2">The sequence shown here is derived from an EMBL/GenBank/DDBJ whole genome shotgun (WGS) entry which is preliminary data.</text>
</comment>
<dbReference type="Gene3D" id="3.30.450.40">
    <property type="match status" value="1"/>
</dbReference>
<protein>
    <recommendedName>
        <fullName evidence="1">GAF domain-containing protein</fullName>
    </recommendedName>
</protein>
<dbReference type="SMART" id="SM00065">
    <property type="entry name" value="GAF"/>
    <property type="match status" value="1"/>
</dbReference>
<evidence type="ECO:0000313" key="3">
    <source>
        <dbReference type="Proteomes" id="UP001501742"/>
    </source>
</evidence>
<dbReference type="SUPFAM" id="SSF55781">
    <property type="entry name" value="GAF domain-like"/>
    <property type="match status" value="1"/>
</dbReference>
<dbReference type="EMBL" id="BAAAJX010000005">
    <property type="protein sequence ID" value="GAA1493010.1"/>
    <property type="molecule type" value="Genomic_DNA"/>
</dbReference>
<dbReference type="RefSeq" id="WP_204606617.1">
    <property type="nucleotide sequence ID" value="NZ_BAAAJX010000005.1"/>
</dbReference>
<organism evidence="2 3">
    <name type="scientific">Curtobacterium herbarum</name>
    <dbReference type="NCBI Taxonomy" id="150122"/>
    <lineage>
        <taxon>Bacteria</taxon>
        <taxon>Bacillati</taxon>
        <taxon>Actinomycetota</taxon>
        <taxon>Actinomycetes</taxon>
        <taxon>Micrococcales</taxon>
        <taxon>Microbacteriaceae</taxon>
        <taxon>Curtobacterium</taxon>
    </lineage>
</organism>
<gene>
    <name evidence="2" type="ORF">GCM10009627_13560</name>
</gene>
<dbReference type="InterPro" id="IPR029016">
    <property type="entry name" value="GAF-like_dom_sf"/>
</dbReference>
<dbReference type="PANTHER" id="PTHR43102">
    <property type="entry name" value="SLR1143 PROTEIN"/>
    <property type="match status" value="1"/>
</dbReference>
<name>A0ABN1ZCM3_9MICO</name>
<dbReference type="Pfam" id="PF01590">
    <property type="entry name" value="GAF"/>
    <property type="match status" value="1"/>
</dbReference>
<keyword evidence="3" id="KW-1185">Reference proteome</keyword>
<sequence length="386" mass="40302">MTAPQDADHRTALVEALDVLGAGPEERFDRITRMTHDAFGVPLTFLNLVHHDLVTTQSTYGWNQGTSVPASEEFCATTVLTPEPMVIPDTTLDPRFAHTPAVTEHGIRFYAGAPLSMLDGTRVGTLCIMDAQPRAFSASDLALLRDLARWAERELGYAIERDRLAKVREALVPDPLAVPGHDVATLTVQRPDGGGGLTDWRVAPDGALHVTVGAVVAGRVSALLAADVRGALAARTRLPITEAIAGLEAQVAPDLRVADAVAELVHARLDPTTGHVDLVDAGLGTAVVVAADGTVRPVQSTELPVGLGTASTPNARSTLSVDLAAGDRLVLASDAWATVPGVEGPEAIAALVAAQPDGAAAVEHVRALLPEGDPTTDLTLVVVTRR</sequence>
<dbReference type="InterPro" id="IPR001932">
    <property type="entry name" value="PPM-type_phosphatase-like_dom"/>
</dbReference>
<evidence type="ECO:0000313" key="2">
    <source>
        <dbReference type="EMBL" id="GAA1493010.1"/>
    </source>
</evidence>
<dbReference type="Gene3D" id="3.60.40.10">
    <property type="entry name" value="PPM-type phosphatase domain"/>
    <property type="match status" value="1"/>
</dbReference>
<dbReference type="InterPro" id="IPR036457">
    <property type="entry name" value="PPM-type-like_dom_sf"/>
</dbReference>
<feature type="domain" description="GAF" evidence="1">
    <location>
        <begin position="23"/>
        <end position="169"/>
    </location>
</feature>
<proteinExistence type="predicted"/>
<dbReference type="PANTHER" id="PTHR43102:SF2">
    <property type="entry name" value="GAF DOMAIN-CONTAINING PROTEIN"/>
    <property type="match status" value="1"/>
</dbReference>